<dbReference type="RefSeq" id="XP_064708267.1">
    <property type="nucleotide sequence ID" value="XM_064855607.1"/>
</dbReference>
<proteinExistence type="predicted"/>
<comment type="caution">
    <text evidence="1">The sequence shown here is derived from an EMBL/GenBank/DDBJ whole genome shotgun (WGS) entry which is preliminary data.</text>
</comment>
<name>A0AAV9NFJ7_9EURO</name>
<accession>A0AAV9NFJ7</accession>
<organism evidence="1 2">
    <name type="scientific">Exophiala bonariae</name>
    <dbReference type="NCBI Taxonomy" id="1690606"/>
    <lineage>
        <taxon>Eukaryota</taxon>
        <taxon>Fungi</taxon>
        <taxon>Dikarya</taxon>
        <taxon>Ascomycota</taxon>
        <taxon>Pezizomycotina</taxon>
        <taxon>Eurotiomycetes</taxon>
        <taxon>Chaetothyriomycetidae</taxon>
        <taxon>Chaetothyriales</taxon>
        <taxon>Herpotrichiellaceae</taxon>
        <taxon>Exophiala</taxon>
    </lineage>
</organism>
<dbReference type="AlphaFoldDB" id="A0AAV9NFJ7"/>
<evidence type="ECO:0000313" key="1">
    <source>
        <dbReference type="EMBL" id="KAK5056551.1"/>
    </source>
</evidence>
<evidence type="ECO:0000313" key="2">
    <source>
        <dbReference type="Proteomes" id="UP001358417"/>
    </source>
</evidence>
<dbReference type="EMBL" id="JAVRRD010000007">
    <property type="protein sequence ID" value="KAK5056551.1"/>
    <property type="molecule type" value="Genomic_DNA"/>
</dbReference>
<reference evidence="1 2" key="1">
    <citation type="submission" date="2023-08" db="EMBL/GenBank/DDBJ databases">
        <title>Black Yeasts Isolated from many extreme environments.</title>
        <authorList>
            <person name="Coleine C."/>
            <person name="Stajich J.E."/>
            <person name="Selbmann L."/>
        </authorList>
    </citation>
    <scope>NUCLEOTIDE SEQUENCE [LARGE SCALE GENOMIC DNA]</scope>
    <source>
        <strain evidence="1 2">CCFEE 5792</strain>
    </source>
</reference>
<sequence length="290" mass="32141">MYLQAATGASTGVQLENRLRASVRHNTAENLGRPILDMLSHRWKTALPVQDSGKITLLDEDQEQYVRGHKVPGNFALAAGRIHVGVVLNVEGYKIDDHVTMSGFWMDGNKFVTTAQFLDLIHGTDYKETELLLRNRGFISNAGVSNAFLSGDRSGQIAGATGDNFWRVDLAFVDYASDLAVFIPTRESTEKRGDPAHSVTSADLAMTKSRLDFNLADQGTNIFIAYYPDPPQTVKQANMGPKNEREAKKAGITDAFQFMGWKTLKALGLMNHVMLPVIFFQLKEAQDINF</sequence>
<keyword evidence="2" id="KW-1185">Reference proteome</keyword>
<dbReference type="GeneID" id="89980229"/>
<dbReference type="Proteomes" id="UP001358417">
    <property type="component" value="Unassembled WGS sequence"/>
</dbReference>
<gene>
    <name evidence="1" type="ORF">LTR84_012082</name>
</gene>
<protein>
    <recommendedName>
        <fullName evidence="3">MacB-like periplasmic core domain-containing protein</fullName>
    </recommendedName>
</protein>
<evidence type="ECO:0008006" key="3">
    <source>
        <dbReference type="Google" id="ProtNLM"/>
    </source>
</evidence>